<sequence length="328" mass="39017">AFFAQMMAQMGGMGMMKVEPTIEEKLVAAFKRRLPEFPEQDLQSLTLGTYKGAMAKTQRGQIKFDTRKLIQISIREYSSSIEQMKESKSPITKFMYEFHQLDRKNQVEQAKLERQITILDNKISRQQDRIKSLKDQMQTNVQQVQQFTGLNMSKTSDCKEMMKINAQKCDDYYNKSSIREKCFFSQQFNNRYSQLKQIFYAHLFEAGNENCKELCNEAFRFTNKLLIADKEVNAYDKLVHKQVKQLCQEKFLLHMGEIVQLSTNEKELFQEDFESQVQKLQKFFETVKRKMQDMIEKYREIEEKVFMYNKEMEKVRDNAHLIAKDLKK</sequence>
<evidence type="ECO:0000313" key="2">
    <source>
        <dbReference type="EMBL" id="JAP88894.1"/>
    </source>
</evidence>
<name>A0A146JZF4_9EUKA</name>
<evidence type="ECO:0000256" key="1">
    <source>
        <dbReference type="SAM" id="Coils"/>
    </source>
</evidence>
<protein>
    <submittedName>
        <fullName evidence="2">Uncharacterized protein</fullName>
    </submittedName>
</protein>
<feature type="coiled-coil region" evidence="1">
    <location>
        <begin position="109"/>
        <end position="143"/>
    </location>
</feature>
<proteinExistence type="predicted"/>
<keyword evidence="1" id="KW-0175">Coiled coil</keyword>
<dbReference type="AlphaFoldDB" id="A0A146JZF4"/>
<organism evidence="2">
    <name type="scientific">Trepomonas sp. PC1</name>
    <dbReference type="NCBI Taxonomy" id="1076344"/>
    <lineage>
        <taxon>Eukaryota</taxon>
        <taxon>Metamonada</taxon>
        <taxon>Diplomonadida</taxon>
        <taxon>Hexamitidae</taxon>
        <taxon>Hexamitinae</taxon>
        <taxon>Trepomonas</taxon>
    </lineage>
</organism>
<dbReference type="EMBL" id="GDID01007712">
    <property type="protein sequence ID" value="JAP88894.1"/>
    <property type="molecule type" value="Transcribed_RNA"/>
</dbReference>
<feature type="non-terminal residue" evidence="2">
    <location>
        <position position="1"/>
    </location>
</feature>
<feature type="coiled-coil region" evidence="1">
    <location>
        <begin position="284"/>
        <end position="318"/>
    </location>
</feature>
<reference evidence="2" key="1">
    <citation type="submission" date="2015-07" db="EMBL/GenBank/DDBJ databases">
        <title>Adaptation to a free-living lifestyle via gene acquisitions in the diplomonad Trepomonas sp. PC1.</title>
        <authorList>
            <person name="Xu F."/>
            <person name="Jerlstrom-Hultqvist J."/>
            <person name="Kolisko M."/>
            <person name="Simpson A.G.B."/>
            <person name="Roger A.J."/>
            <person name="Svard S.G."/>
            <person name="Andersson J.O."/>
        </authorList>
    </citation>
    <scope>NUCLEOTIDE SEQUENCE</scope>
    <source>
        <strain evidence="2">PC1</strain>
    </source>
</reference>
<gene>
    <name evidence="2" type="ORF">TPC1_31611</name>
</gene>
<accession>A0A146JZF4</accession>